<dbReference type="Pfam" id="PF02074">
    <property type="entry name" value="Peptidase_M32"/>
    <property type="match status" value="1"/>
</dbReference>
<feature type="active site" description="Proton donor/acceptor" evidence="3">
    <location>
        <position position="279"/>
    </location>
</feature>
<dbReference type="GO" id="GO:0046872">
    <property type="term" value="F:metal ion binding"/>
    <property type="evidence" value="ECO:0007669"/>
    <property type="project" value="UniProtKB-KW"/>
</dbReference>
<comment type="catalytic activity">
    <reaction evidence="1">
        <text>Release of a C-terminal amino acid with broad specificity, except for -Pro.</text>
        <dbReference type="EC" id="3.4.17.19"/>
    </reaction>
</comment>
<comment type="similarity">
    <text evidence="1">Belongs to the peptidase M32 family.</text>
</comment>
<keyword evidence="1" id="KW-0482">Metalloprotease</keyword>
<keyword evidence="1" id="KW-0645">Protease</keyword>
<evidence type="ECO:0000256" key="2">
    <source>
        <dbReference type="PIRSR" id="PIRSR006615-1"/>
    </source>
</evidence>
<feature type="binding site" evidence="2">
    <location>
        <position position="307"/>
    </location>
    <ligand>
        <name>Zn(2+)</name>
        <dbReference type="ChEBI" id="CHEBI:29105"/>
        <note>catalytic</note>
    </ligand>
</feature>
<keyword evidence="1 2" id="KW-0479">Metal-binding</keyword>
<organism evidence="5 6">
    <name type="scientific">Halococcus salifodinae DSM 8989</name>
    <dbReference type="NCBI Taxonomy" id="1227456"/>
    <lineage>
        <taxon>Archaea</taxon>
        <taxon>Methanobacteriati</taxon>
        <taxon>Methanobacteriota</taxon>
        <taxon>Stenosarchaea group</taxon>
        <taxon>Halobacteria</taxon>
        <taxon>Halobacteriales</taxon>
        <taxon>Halococcaceae</taxon>
        <taxon>Halococcus</taxon>
    </lineage>
</organism>
<reference evidence="5 6" key="1">
    <citation type="journal article" date="2014" name="PLoS Genet.">
        <title>Phylogenetically driven sequencing of extremely halophilic archaea reveals strategies for static and dynamic osmo-response.</title>
        <authorList>
            <person name="Becker E.A."/>
            <person name="Seitzer P.M."/>
            <person name="Tritt A."/>
            <person name="Larsen D."/>
            <person name="Krusor M."/>
            <person name="Yao A.I."/>
            <person name="Wu D."/>
            <person name="Madern D."/>
            <person name="Eisen J.A."/>
            <person name="Darling A.E."/>
            <person name="Facciotti M.T."/>
        </authorList>
    </citation>
    <scope>NUCLEOTIDE SEQUENCE [LARGE SCALE GENOMIC DNA]</scope>
    <source>
        <strain evidence="5 6">DSM 8989</strain>
    </source>
</reference>
<protein>
    <recommendedName>
        <fullName evidence="1">Metal-dependent carboxypeptidase</fullName>
        <ecNumber evidence="1">3.4.17.19</ecNumber>
    </recommendedName>
</protein>
<dbReference type="SUPFAM" id="SSF55486">
    <property type="entry name" value="Metalloproteases ('zincins'), catalytic domain"/>
    <property type="match status" value="1"/>
</dbReference>
<dbReference type="Gene3D" id="1.10.1370.30">
    <property type="match status" value="1"/>
</dbReference>
<dbReference type="PANTHER" id="PTHR34217">
    <property type="entry name" value="METAL-DEPENDENT CARBOXYPEPTIDASE"/>
    <property type="match status" value="1"/>
</dbReference>
<keyword evidence="2" id="KW-0862">Zinc</keyword>
<evidence type="ECO:0000256" key="4">
    <source>
        <dbReference type="SAM" id="MobiDB-lite"/>
    </source>
</evidence>
<feature type="compositionally biased region" description="Polar residues" evidence="4">
    <location>
        <begin position="1"/>
        <end position="12"/>
    </location>
</feature>
<dbReference type="PROSITE" id="PS52034">
    <property type="entry name" value="PEPTIDASE_M32"/>
    <property type="match status" value="1"/>
</dbReference>
<sequence>MAETPTQESDTAPTVDDDTPEAYRELLDRTKRLAHLADVGGVLHWDQQVTMPDGGAPARAAQQSALSSLTHEYLTDDETGDLLDGAVEAELTDPQAAVVRETRRDYEQATRVPGELVEEITRTGSEAQQIWQDAKADDEFAAFAPTLETLRDLHVERAEHIDADRDPYRVMFEGVDPDLPLDRVEAILHDLRDELVPLIEDLQSRDPDLADPFAEGSFDEDSQEALSRAFLDDLGYDWDRGRLDTSPHPFTVGSQHDCRITTRFRDEDPFGAVLATIHEFGHATYELGLPQEHYGTPLGQSRGIVHESQSRFWENHVGRTKAFWDRYADTVNEHFGTEASPQDLYEAANRIYPDNLIRVEADELTYHLHIILRAEIEKAFVAGELDVEEIPTAWNDRMEEYLGVRPDTDTEGCLQDIHWTGGFASFQSYTVGSVLAAQLDAALREDLDEDVDELIRAGEFEPLHDWMTEHVHRHGQRYPADELIERATGEPLTAEYFVDYAEAKFGDLYGS</sequence>
<dbReference type="InterPro" id="IPR001333">
    <property type="entry name" value="Peptidase_M32_Taq"/>
</dbReference>
<keyword evidence="1" id="KW-0378">Hydrolase</keyword>
<evidence type="ECO:0000256" key="1">
    <source>
        <dbReference type="PIRNR" id="PIRNR006615"/>
    </source>
</evidence>
<comment type="cofactor">
    <cofactor evidence="2">
        <name>Zn(2+)</name>
        <dbReference type="ChEBI" id="CHEBI:29105"/>
    </cofactor>
    <text evidence="2">Binds 1 zinc ion per subunit.</text>
</comment>
<feature type="region of interest" description="Disordered" evidence="4">
    <location>
        <begin position="1"/>
        <end position="21"/>
    </location>
</feature>
<comment type="function">
    <text evidence="1">Broad specificity carboxypetidase that releases amino acids sequentially from the C-terminus, including neutral, aromatic, polar and basic residues.</text>
</comment>
<dbReference type="STRING" id="1227456.C450_01714"/>
<feature type="binding site" evidence="2">
    <location>
        <position position="278"/>
    </location>
    <ligand>
        <name>Zn(2+)</name>
        <dbReference type="ChEBI" id="CHEBI:29105"/>
        <note>catalytic</note>
    </ligand>
</feature>
<dbReference type="PANTHER" id="PTHR34217:SF1">
    <property type="entry name" value="CARBOXYPEPTIDASE 1"/>
    <property type="match status" value="1"/>
</dbReference>
<dbReference type="CDD" id="cd06460">
    <property type="entry name" value="M32_Taq"/>
    <property type="match status" value="1"/>
</dbReference>
<proteinExistence type="inferred from homology"/>
<dbReference type="Proteomes" id="UP000011625">
    <property type="component" value="Unassembled WGS sequence"/>
</dbReference>
<comment type="caution">
    <text evidence="5">The sequence shown here is derived from an EMBL/GenBank/DDBJ whole genome shotgun (WGS) entry which is preliminary data.</text>
</comment>
<accession>M0ND04</accession>
<dbReference type="EC" id="3.4.17.19" evidence="1"/>
<keyword evidence="1 5" id="KW-0121">Carboxypeptidase</keyword>
<dbReference type="RefSeq" id="WP_005039229.1">
    <property type="nucleotide sequence ID" value="NZ_AOME01000013.1"/>
</dbReference>
<name>M0ND04_9EURY</name>
<dbReference type="GO" id="GO:0004181">
    <property type="term" value="F:metallocarboxypeptidase activity"/>
    <property type="evidence" value="ECO:0007669"/>
    <property type="project" value="UniProtKB-UniRule"/>
</dbReference>
<dbReference type="PATRIC" id="fig|1227456.3.peg.359"/>
<dbReference type="OrthoDB" id="7244at2157"/>
<dbReference type="PRINTS" id="PR00998">
    <property type="entry name" value="CRBOXYPTASET"/>
</dbReference>
<evidence type="ECO:0000256" key="3">
    <source>
        <dbReference type="PIRSR" id="PIRSR006615-2"/>
    </source>
</evidence>
<feature type="binding site" evidence="2">
    <location>
        <position position="282"/>
    </location>
    <ligand>
        <name>Zn(2+)</name>
        <dbReference type="ChEBI" id="CHEBI:29105"/>
        <note>catalytic</note>
    </ligand>
</feature>
<gene>
    <name evidence="5" type="ORF">C450_01714</name>
</gene>
<keyword evidence="6" id="KW-1185">Reference proteome</keyword>
<evidence type="ECO:0000313" key="5">
    <source>
        <dbReference type="EMBL" id="EMA55443.1"/>
    </source>
</evidence>
<dbReference type="PIRSF" id="PIRSF006615">
    <property type="entry name" value="Zn_crbxpep_Taq"/>
    <property type="match status" value="1"/>
</dbReference>
<dbReference type="GO" id="GO:0006508">
    <property type="term" value="P:proteolysis"/>
    <property type="evidence" value="ECO:0007669"/>
    <property type="project" value="UniProtKB-UniRule"/>
</dbReference>
<evidence type="ECO:0000313" key="6">
    <source>
        <dbReference type="Proteomes" id="UP000011625"/>
    </source>
</evidence>
<dbReference type="AlphaFoldDB" id="M0ND04"/>
<dbReference type="EMBL" id="AOME01000013">
    <property type="protein sequence ID" value="EMA55443.1"/>
    <property type="molecule type" value="Genomic_DNA"/>
</dbReference>